<dbReference type="Gene3D" id="3.40.80.10">
    <property type="entry name" value="Peptidoglycan recognition protein-like"/>
    <property type="match status" value="1"/>
</dbReference>
<comment type="caution">
    <text evidence="4">The sequence shown here is derived from an EMBL/GenBank/DDBJ whole genome shotgun (WGS) entry which is preliminary data.</text>
</comment>
<feature type="compositionally biased region" description="Low complexity" evidence="2">
    <location>
        <begin position="187"/>
        <end position="223"/>
    </location>
</feature>
<dbReference type="RefSeq" id="WP_067688071.1">
    <property type="nucleotide sequence ID" value="NZ_LLZH01000071.1"/>
</dbReference>
<dbReference type="InterPro" id="IPR002502">
    <property type="entry name" value="Amidase_domain"/>
</dbReference>
<dbReference type="PANTHER" id="PTHR11022">
    <property type="entry name" value="PEPTIDOGLYCAN RECOGNITION PROTEIN"/>
    <property type="match status" value="1"/>
</dbReference>
<accession>A0A0X3UYN9</accession>
<feature type="compositionally biased region" description="Low complexity" evidence="2">
    <location>
        <begin position="118"/>
        <end position="133"/>
    </location>
</feature>
<dbReference type="GO" id="GO:0008745">
    <property type="term" value="F:N-acetylmuramoyl-L-alanine amidase activity"/>
    <property type="evidence" value="ECO:0007669"/>
    <property type="project" value="InterPro"/>
</dbReference>
<comment type="similarity">
    <text evidence="1">Belongs to the N-acetylmuramoyl-L-alanine amidase 2 family.</text>
</comment>
<dbReference type="Proteomes" id="UP000053244">
    <property type="component" value="Unassembled WGS sequence"/>
</dbReference>
<feature type="domain" description="Peptidoglycan recognition protein family" evidence="3">
    <location>
        <begin position="274"/>
        <end position="424"/>
    </location>
</feature>
<organism evidence="4 5">
    <name type="scientific">Actinoplanes awajinensis subsp. mycoplanecinus</name>
    <dbReference type="NCBI Taxonomy" id="135947"/>
    <lineage>
        <taxon>Bacteria</taxon>
        <taxon>Bacillati</taxon>
        <taxon>Actinomycetota</taxon>
        <taxon>Actinomycetes</taxon>
        <taxon>Micromonosporales</taxon>
        <taxon>Micromonosporaceae</taxon>
        <taxon>Actinoplanes</taxon>
    </lineage>
</organism>
<sequence length="767" mass="78024">MKRRATIGIGAAVAVLAAGGGVAVLTWPSGPGSGGSTVAAGVTVLPPEPNAEPPRITTALHTLDVASPAGVPQRDTDRFSLLGVTWADPADKPSGTVQVRTRGVATGRWSGWQSLSIGDTAPDGAEAAAPGRRGATDPLWVGDSDGVATRIQGQAGGLPAGLRLDLIDPGREPGGSGGGMVLEEDPTGAPSASTSVSPSASPSSEGTPSESPSTGVPSSSAPSSLPPATLPSSSVPSPSRTTAAATTATTTPPATASTPAPVPTSTVPVKAQFPAYVSRKQWSADETIVGPVSVAPEVKALWVHHTVHTANSNDYSCADSAAIVRSIQIYDVKSNGWSDLGYNYMLDKCGTLFEGRRGGVETPVVGAHTVGFNTGYAAVAVLGDYRSAPSNDAIETTIAQLAAARLGKYGYNPTSSVTVVAGVTNGKWKQGDKVTVPRLAGHSDMDATLCPGANLYTRLPAIRAKSQLMVTGLTLKSVTGGYAGGAWYVRNTATLTWTMATAAAEVARIEVQVDGRKVSTLAGTARSASPAITPGRHTVTVLAVHTSGSTARVGATVYGDPTAPTLTTPAVNLRTGAYSTASVPVAVGFTARDNLTVASITVSKPRAAVLAGTVSGWATTVKPGGRLTYTVTARDVAGNTRTASANRAVVLLAETKAKKTGTWTNRSAASYVGGRALTANKKNAKLTYTFTGRSAALLFARGPRTGKAYVYLDGKKVATLDTKSGSTTYRQALWVKALTAKKHTVMIVVAGTGGRPAVVSDGLAYVS</sequence>
<feature type="region of interest" description="Disordered" evidence="2">
    <location>
        <begin position="113"/>
        <end position="144"/>
    </location>
</feature>
<feature type="region of interest" description="Disordered" evidence="2">
    <location>
        <begin position="159"/>
        <end position="266"/>
    </location>
</feature>
<evidence type="ECO:0000313" key="4">
    <source>
        <dbReference type="EMBL" id="KUL37598.1"/>
    </source>
</evidence>
<dbReference type="EMBL" id="LLZH01000071">
    <property type="protein sequence ID" value="KUL37598.1"/>
    <property type="molecule type" value="Genomic_DNA"/>
</dbReference>
<dbReference type="InterPro" id="IPR036505">
    <property type="entry name" value="Amidase/PGRP_sf"/>
</dbReference>
<evidence type="ECO:0000256" key="2">
    <source>
        <dbReference type="SAM" id="MobiDB-lite"/>
    </source>
</evidence>
<dbReference type="InterPro" id="IPR015510">
    <property type="entry name" value="PGRP"/>
</dbReference>
<keyword evidence="5" id="KW-1185">Reference proteome</keyword>
<dbReference type="InterPro" id="IPR006619">
    <property type="entry name" value="PGRP_domain_met/bac"/>
</dbReference>
<evidence type="ECO:0000259" key="3">
    <source>
        <dbReference type="SMART" id="SM00701"/>
    </source>
</evidence>
<dbReference type="CDD" id="cd06583">
    <property type="entry name" value="PGRP"/>
    <property type="match status" value="1"/>
</dbReference>
<dbReference type="OrthoDB" id="514320at2"/>
<dbReference type="PANTHER" id="PTHR11022:SF41">
    <property type="entry name" value="PEPTIDOGLYCAN-RECOGNITION PROTEIN LC-RELATED"/>
    <property type="match status" value="1"/>
</dbReference>
<protein>
    <recommendedName>
        <fullName evidence="3">Peptidoglycan recognition protein family domain-containing protein</fullName>
    </recommendedName>
</protein>
<reference evidence="4 5" key="1">
    <citation type="submission" date="2015-10" db="EMBL/GenBank/DDBJ databases">
        <authorList>
            <person name="Gilbert D.G."/>
        </authorList>
    </citation>
    <scope>NUCLEOTIDE SEQUENCE [LARGE SCALE GENOMIC DNA]</scope>
    <source>
        <strain evidence="4 5">NRRL B-16712</strain>
    </source>
</reference>
<dbReference type="Pfam" id="PF01510">
    <property type="entry name" value="Amidase_2"/>
    <property type="match status" value="1"/>
</dbReference>
<dbReference type="GO" id="GO:0008270">
    <property type="term" value="F:zinc ion binding"/>
    <property type="evidence" value="ECO:0007669"/>
    <property type="project" value="InterPro"/>
</dbReference>
<evidence type="ECO:0000256" key="1">
    <source>
        <dbReference type="ARBA" id="ARBA00007553"/>
    </source>
</evidence>
<proteinExistence type="inferred from homology"/>
<evidence type="ECO:0000313" key="5">
    <source>
        <dbReference type="Proteomes" id="UP000053244"/>
    </source>
</evidence>
<dbReference type="SMART" id="SM00701">
    <property type="entry name" value="PGRP"/>
    <property type="match status" value="1"/>
</dbReference>
<dbReference type="Gene3D" id="2.60.120.260">
    <property type="entry name" value="Galactose-binding domain-like"/>
    <property type="match status" value="1"/>
</dbReference>
<name>A0A0X3UYN9_9ACTN</name>
<feature type="compositionally biased region" description="Low complexity" evidence="2">
    <location>
        <begin position="230"/>
        <end position="266"/>
    </location>
</feature>
<gene>
    <name evidence="4" type="ORF">ADL15_11270</name>
</gene>
<dbReference type="GO" id="GO:0009253">
    <property type="term" value="P:peptidoglycan catabolic process"/>
    <property type="evidence" value="ECO:0007669"/>
    <property type="project" value="InterPro"/>
</dbReference>
<dbReference type="SUPFAM" id="SSF55846">
    <property type="entry name" value="N-acetylmuramoyl-L-alanine amidase-like"/>
    <property type="match status" value="1"/>
</dbReference>
<dbReference type="AlphaFoldDB" id="A0A0X3UYN9"/>